<dbReference type="InterPro" id="IPR010753">
    <property type="entry name" value="DUF1330"/>
</dbReference>
<feature type="domain" description="DUF1330" evidence="1">
    <location>
        <begin position="52"/>
        <end position="130"/>
    </location>
</feature>
<sequence>MLYTNPDNAFLFPSEEAMEEARKNHNDGKPLIQVNLLSYHKIAKYEDESLNTISGEEAYKKYAKVAMKAVTKVGGRFLWYSKVRLTMIGPDLHEWDDVGIVMYPNLDKFVEMVNFDWYKEAIQHREAGLRDTRLITCYDMPRSMRFQLWLARWFGKFLFR</sequence>
<dbReference type="SUPFAM" id="SSF54909">
    <property type="entry name" value="Dimeric alpha+beta barrel"/>
    <property type="match status" value="1"/>
</dbReference>
<dbReference type="Gene3D" id="3.30.70.100">
    <property type="match status" value="1"/>
</dbReference>
<organism evidence="2">
    <name type="scientific">marine metagenome</name>
    <dbReference type="NCBI Taxonomy" id="408172"/>
    <lineage>
        <taxon>unclassified sequences</taxon>
        <taxon>metagenomes</taxon>
        <taxon>ecological metagenomes</taxon>
    </lineage>
</organism>
<protein>
    <recommendedName>
        <fullName evidence="1">DUF1330 domain-containing protein</fullName>
    </recommendedName>
</protein>
<dbReference type="PANTHER" id="PTHR40257:SF1">
    <property type="entry name" value="DUF1330 DOMAIN-CONTAINING PROTEIN"/>
    <property type="match status" value="1"/>
</dbReference>
<dbReference type="PANTHER" id="PTHR40257">
    <property type="match status" value="1"/>
</dbReference>
<dbReference type="InterPro" id="IPR011008">
    <property type="entry name" value="Dimeric_a/b-barrel"/>
</dbReference>
<reference evidence="2" key="1">
    <citation type="submission" date="2018-05" db="EMBL/GenBank/DDBJ databases">
        <authorList>
            <person name="Lanie J.A."/>
            <person name="Ng W.-L."/>
            <person name="Kazmierczak K.M."/>
            <person name="Andrzejewski T.M."/>
            <person name="Davidsen T.M."/>
            <person name="Wayne K.J."/>
            <person name="Tettelin H."/>
            <person name="Glass J.I."/>
            <person name="Rusch D."/>
            <person name="Podicherti R."/>
            <person name="Tsui H.-C.T."/>
            <person name="Winkler M.E."/>
        </authorList>
    </citation>
    <scope>NUCLEOTIDE SEQUENCE</scope>
</reference>
<proteinExistence type="predicted"/>
<evidence type="ECO:0000259" key="1">
    <source>
        <dbReference type="Pfam" id="PF07045"/>
    </source>
</evidence>
<name>A0A381QG27_9ZZZZ</name>
<dbReference type="EMBL" id="UINC01001348">
    <property type="protein sequence ID" value="SUZ78285.1"/>
    <property type="molecule type" value="Genomic_DNA"/>
</dbReference>
<dbReference type="Pfam" id="PF07045">
    <property type="entry name" value="DUF1330"/>
    <property type="match status" value="1"/>
</dbReference>
<evidence type="ECO:0000313" key="2">
    <source>
        <dbReference type="EMBL" id="SUZ78285.1"/>
    </source>
</evidence>
<dbReference type="AlphaFoldDB" id="A0A381QG27"/>
<accession>A0A381QG27</accession>
<gene>
    <name evidence="2" type="ORF">METZ01_LOCUS31139</name>
</gene>